<reference evidence="12 13" key="1">
    <citation type="journal article" date="2016" name="Nat. Commun.">
        <title>Thousands of microbial genomes shed light on interconnected biogeochemical processes in an aquifer system.</title>
        <authorList>
            <person name="Anantharaman K."/>
            <person name="Brown C.T."/>
            <person name="Hug L.A."/>
            <person name="Sharon I."/>
            <person name="Castelle C.J."/>
            <person name="Probst A.J."/>
            <person name="Thomas B.C."/>
            <person name="Singh A."/>
            <person name="Wilkins M.J."/>
            <person name="Karaoz U."/>
            <person name="Brodie E.L."/>
            <person name="Williams K.H."/>
            <person name="Hubbard S.S."/>
            <person name="Banfield J.F."/>
        </authorList>
    </citation>
    <scope>NUCLEOTIDE SEQUENCE [LARGE SCALE GENOMIC DNA]</scope>
</reference>
<evidence type="ECO:0000256" key="10">
    <source>
        <dbReference type="RuleBase" id="RU004008"/>
    </source>
</evidence>
<dbReference type="InterPro" id="IPR001063">
    <property type="entry name" value="Ribosomal_uL22"/>
</dbReference>
<evidence type="ECO:0000313" key="13">
    <source>
        <dbReference type="Proteomes" id="UP000178849"/>
    </source>
</evidence>
<accession>A0A1G2BJH1</accession>
<comment type="function">
    <text evidence="7">The globular domain of the protein is located near the polypeptide exit tunnel on the outside of the subunit, while an extended beta-hairpin is found that lines the wall of the exit tunnel in the center of the 70S ribosome.</text>
</comment>
<evidence type="ECO:0000256" key="4">
    <source>
        <dbReference type="ARBA" id="ARBA00022980"/>
    </source>
</evidence>
<dbReference type="PANTHER" id="PTHR13501">
    <property type="entry name" value="CHLOROPLAST 50S RIBOSOMAL PROTEIN L22-RELATED"/>
    <property type="match status" value="1"/>
</dbReference>
<evidence type="ECO:0000256" key="2">
    <source>
        <dbReference type="ARBA" id="ARBA00022730"/>
    </source>
</evidence>
<evidence type="ECO:0000256" key="11">
    <source>
        <dbReference type="SAM" id="MobiDB-lite"/>
    </source>
</evidence>
<dbReference type="Proteomes" id="UP000178849">
    <property type="component" value="Unassembled WGS sequence"/>
</dbReference>
<dbReference type="GO" id="GO:0003735">
    <property type="term" value="F:structural constituent of ribosome"/>
    <property type="evidence" value="ECO:0007669"/>
    <property type="project" value="InterPro"/>
</dbReference>
<comment type="function">
    <text evidence="7 10">This protein binds specifically to 23S rRNA; its binding is stimulated by other ribosomal proteins, e.g., L4, L17, and L20. It is important during the early stages of 50S assembly. It makes multiple contacts with different domains of the 23S rRNA in the assembled 50S subunit and ribosome.</text>
</comment>
<feature type="region of interest" description="Disordered" evidence="11">
    <location>
        <begin position="157"/>
        <end position="179"/>
    </location>
</feature>
<sequence length="179" mass="19855">MTKAEKKEKKTAVPRSILVDEVSSAGGRGKVKPGKEPVKAVLQAKATANFLRISPRKVKLVIDEIRGRGANEALARLRLINKKASRLVGKLVNAAISNAEHNFKLKKEDLYIKEIRADQGSALKRFRPAAFGSAHPIRKPTAHLLVILAVREAIKKANKQESKKTIKQENKETKKQIIK</sequence>
<keyword evidence="3 7" id="KW-0694">RNA-binding</keyword>
<comment type="caution">
    <text evidence="12">The sequence shown here is derived from an EMBL/GenBank/DDBJ whole genome shotgun (WGS) entry which is preliminary data.</text>
</comment>
<dbReference type="HAMAP" id="MF_01331_B">
    <property type="entry name" value="Ribosomal_uL22_B"/>
    <property type="match status" value="1"/>
</dbReference>
<evidence type="ECO:0000256" key="8">
    <source>
        <dbReference type="RuleBase" id="RU004005"/>
    </source>
</evidence>
<organism evidence="12 13">
    <name type="scientific">Candidatus Komeilibacteria bacterium RIFCSPLOWO2_01_FULL_45_10</name>
    <dbReference type="NCBI Taxonomy" id="1798550"/>
    <lineage>
        <taxon>Bacteria</taxon>
        <taxon>Candidatus Komeiliibacteriota</taxon>
    </lineage>
</organism>
<evidence type="ECO:0000256" key="6">
    <source>
        <dbReference type="ARBA" id="ARBA00035207"/>
    </source>
</evidence>
<dbReference type="STRING" id="1798550.A2927_02225"/>
<evidence type="ECO:0000256" key="3">
    <source>
        <dbReference type="ARBA" id="ARBA00022884"/>
    </source>
</evidence>
<dbReference type="GO" id="GO:0019843">
    <property type="term" value="F:rRNA binding"/>
    <property type="evidence" value="ECO:0007669"/>
    <property type="project" value="UniProtKB-UniRule"/>
</dbReference>
<dbReference type="Pfam" id="PF00237">
    <property type="entry name" value="Ribosomal_L22"/>
    <property type="match status" value="1"/>
</dbReference>
<dbReference type="AlphaFoldDB" id="A0A1G2BJH1"/>
<evidence type="ECO:0000256" key="1">
    <source>
        <dbReference type="ARBA" id="ARBA00009451"/>
    </source>
</evidence>
<comment type="subunit">
    <text evidence="7 9">Part of the 50S ribosomal subunit.</text>
</comment>
<dbReference type="InterPro" id="IPR047867">
    <property type="entry name" value="Ribosomal_uL22_bac/org-type"/>
</dbReference>
<dbReference type="EMBL" id="MHKL01000037">
    <property type="protein sequence ID" value="OGY88836.1"/>
    <property type="molecule type" value="Genomic_DNA"/>
</dbReference>
<name>A0A1G2BJH1_9BACT</name>
<keyword evidence="2 7" id="KW-0699">rRNA-binding</keyword>
<comment type="similarity">
    <text evidence="1 7 8">Belongs to the universal ribosomal protein uL22 family.</text>
</comment>
<dbReference type="NCBIfam" id="TIGR01044">
    <property type="entry name" value="rplV_bact"/>
    <property type="match status" value="1"/>
</dbReference>
<dbReference type="InterPro" id="IPR005727">
    <property type="entry name" value="Ribosomal_uL22_bac/chlpt-type"/>
</dbReference>
<dbReference type="CDD" id="cd00336">
    <property type="entry name" value="Ribosomal_L22"/>
    <property type="match status" value="1"/>
</dbReference>
<evidence type="ECO:0000256" key="5">
    <source>
        <dbReference type="ARBA" id="ARBA00023274"/>
    </source>
</evidence>
<proteinExistence type="inferred from homology"/>
<protein>
    <recommendedName>
        <fullName evidence="6 7">Large ribosomal subunit protein uL22</fullName>
    </recommendedName>
</protein>
<keyword evidence="4 7" id="KW-0689">Ribosomal protein</keyword>
<evidence type="ECO:0000256" key="9">
    <source>
        <dbReference type="RuleBase" id="RU004006"/>
    </source>
</evidence>
<dbReference type="InterPro" id="IPR036394">
    <property type="entry name" value="Ribosomal_uL22_sf"/>
</dbReference>
<dbReference type="SUPFAM" id="SSF54843">
    <property type="entry name" value="Ribosomal protein L22"/>
    <property type="match status" value="1"/>
</dbReference>
<dbReference type="GO" id="GO:0006412">
    <property type="term" value="P:translation"/>
    <property type="evidence" value="ECO:0007669"/>
    <property type="project" value="UniProtKB-UniRule"/>
</dbReference>
<evidence type="ECO:0000256" key="7">
    <source>
        <dbReference type="HAMAP-Rule" id="MF_01331"/>
    </source>
</evidence>
<evidence type="ECO:0000313" key="12">
    <source>
        <dbReference type="EMBL" id="OGY88836.1"/>
    </source>
</evidence>
<dbReference type="GO" id="GO:0022625">
    <property type="term" value="C:cytosolic large ribosomal subunit"/>
    <property type="evidence" value="ECO:0007669"/>
    <property type="project" value="TreeGrafter"/>
</dbReference>
<gene>
    <name evidence="7" type="primary">rplV</name>
    <name evidence="12" type="ORF">A2927_02225</name>
</gene>
<dbReference type="PANTHER" id="PTHR13501:SF8">
    <property type="entry name" value="LARGE RIBOSOMAL SUBUNIT PROTEIN UL22M"/>
    <property type="match status" value="1"/>
</dbReference>
<dbReference type="Gene3D" id="3.90.470.10">
    <property type="entry name" value="Ribosomal protein L22/L17"/>
    <property type="match status" value="1"/>
</dbReference>
<keyword evidence="5 7" id="KW-0687">Ribonucleoprotein</keyword>